<feature type="transmembrane region" description="Helical" evidence="2">
    <location>
        <begin position="20"/>
        <end position="40"/>
    </location>
</feature>
<feature type="compositionally biased region" description="Basic and acidic residues" evidence="1">
    <location>
        <begin position="99"/>
        <end position="115"/>
    </location>
</feature>
<evidence type="ECO:0000313" key="4">
    <source>
        <dbReference type="Proteomes" id="UP000269872"/>
    </source>
</evidence>
<evidence type="ECO:0000256" key="2">
    <source>
        <dbReference type="SAM" id="Phobius"/>
    </source>
</evidence>
<keyword evidence="2" id="KW-0812">Transmembrane</keyword>
<reference evidence="3 4" key="1">
    <citation type="submission" date="2018-08" db="EMBL/GenBank/DDBJ databases">
        <title>Recombination of ecologically and evolutionarily significant loci maintains genetic cohesion in the Pseudomonas syringae species complex.</title>
        <authorList>
            <person name="Dillon M."/>
            <person name="Thakur S."/>
            <person name="Almeida R.N.D."/>
            <person name="Weir B.S."/>
            <person name="Guttman D.S."/>
        </authorList>
    </citation>
    <scope>NUCLEOTIDE SEQUENCE [LARGE SCALE GENOMIC DNA]</scope>
    <source>
        <strain evidence="3 4">ICMP 7496</strain>
    </source>
</reference>
<sequence>MIRLPTLGELSMSTNSASGLLKWIVIGVAAVAIFIGITTFRNKSDRSAQVAEDKPQLTPAEMKTLGVEGDTSKDIVATLVGQVKAMRTDLKTLQGSNEDLQKENRRLRSREGDIDHRIESGLRDQKDKLQEDQNNLSRATSDAKSMMERFKAEVSNYKQPNSKDMPVGLGLDGGEGSGFTGSGTSPADGITWIDPSDQREADASPGSLSSGAKKNTGYSFPTSFGSGNDSTQSKLADATTKIGGADKKKVRKAYTLPQNSTLMGSVAMTALVGRVPIDGTVNDPYPFKVLIGPDNLTANGIDLPDVAGAVVSGSATGDWTLSCVRGQVRSITFVFNDGRVRTLPAPEDASKSKGNGNSETKGSDLDQVQGGLGWISDQYGIPCIGGERKSNAKQYIGTQTLITAAGAGAATIFGNSDSSGSSTSVFSGGGGSFGGSTTTGNQAVQQILTSGVGNVSDWVNKLYGQAFAAVYVQPGAKVSIHLDKELQIDYELKGRKVKYGTGGSHVSTLD</sequence>
<keyword evidence="2" id="KW-0472">Membrane</keyword>
<protein>
    <recommendedName>
        <fullName evidence="5">Integrating conjugative element protein, family</fullName>
    </recommendedName>
</protein>
<organism evidence="3 4">
    <name type="scientific">Pseudomonas caricapapayae</name>
    <dbReference type="NCBI Taxonomy" id="46678"/>
    <lineage>
        <taxon>Bacteria</taxon>
        <taxon>Pseudomonadati</taxon>
        <taxon>Pseudomonadota</taxon>
        <taxon>Gammaproteobacteria</taxon>
        <taxon>Pseudomonadales</taxon>
        <taxon>Pseudomonadaceae</taxon>
        <taxon>Pseudomonas</taxon>
    </lineage>
</organism>
<dbReference type="NCBIfam" id="TIGR03752">
    <property type="entry name" value="conj_TIGR03752"/>
    <property type="match status" value="1"/>
</dbReference>
<gene>
    <name evidence="3" type="ORF">ALP05_04376</name>
</gene>
<keyword evidence="2" id="KW-1133">Transmembrane helix</keyword>
<feature type="region of interest" description="Disordered" evidence="1">
    <location>
        <begin position="342"/>
        <end position="367"/>
    </location>
</feature>
<feature type="compositionally biased region" description="Gly residues" evidence="1">
    <location>
        <begin position="170"/>
        <end position="181"/>
    </location>
</feature>
<feature type="region of interest" description="Disordered" evidence="1">
    <location>
        <begin position="154"/>
        <end position="235"/>
    </location>
</feature>
<name>A0A3M6FEP6_9PSED</name>
<evidence type="ECO:0000313" key="3">
    <source>
        <dbReference type="EMBL" id="RMV79092.1"/>
    </source>
</evidence>
<dbReference type="Proteomes" id="UP000269872">
    <property type="component" value="Unassembled WGS sequence"/>
</dbReference>
<dbReference type="EMBL" id="RBUY01000018">
    <property type="protein sequence ID" value="RMV79092.1"/>
    <property type="molecule type" value="Genomic_DNA"/>
</dbReference>
<feature type="compositionally biased region" description="Polar residues" evidence="1">
    <location>
        <begin position="206"/>
        <end position="234"/>
    </location>
</feature>
<dbReference type="InterPro" id="IPR021207">
    <property type="entry name" value="Integr_conj_element_PFL4705"/>
</dbReference>
<evidence type="ECO:0008006" key="5">
    <source>
        <dbReference type="Google" id="ProtNLM"/>
    </source>
</evidence>
<proteinExistence type="predicted"/>
<feature type="region of interest" description="Disordered" evidence="1">
    <location>
        <begin position="94"/>
        <end position="115"/>
    </location>
</feature>
<accession>A0A3M6FEP6</accession>
<dbReference type="AlphaFoldDB" id="A0A3M6FEP6"/>
<comment type="caution">
    <text evidence="3">The sequence shown here is derived from an EMBL/GenBank/DDBJ whole genome shotgun (WGS) entry which is preliminary data.</text>
</comment>
<evidence type="ECO:0000256" key="1">
    <source>
        <dbReference type="SAM" id="MobiDB-lite"/>
    </source>
</evidence>